<dbReference type="InterPro" id="IPR036249">
    <property type="entry name" value="Thioredoxin-like_sf"/>
</dbReference>
<sequence>MNRRGLVIATGALALSFFVGGSVAYNAQQARRAREIAAARSEALVRSHSPVLGPPNAPVTIVEFFDPSCEACRAFYPPLKQIMGLFPNDVRLVMRYAAFHDGSDAAVKILEAARLQDKFVPVLEALLEFQPEWADHTGPVLEKAWARAKDAGLDIEQAKRDWTRAEIQAALDSDTRDSKSLEVTRTPTFFVNGQPLTDFGPQQLYDMVRREVQKTK</sequence>
<evidence type="ECO:0000256" key="4">
    <source>
        <dbReference type="ARBA" id="ARBA00023002"/>
    </source>
</evidence>
<evidence type="ECO:0000256" key="2">
    <source>
        <dbReference type="ARBA" id="ARBA00005791"/>
    </source>
</evidence>
<keyword evidence="9" id="KW-1185">Reference proteome</keyword>
<dbReference type="PROSITE" id="PS51352">
    <property type="entry name" value="THIOREDOXIN_2"/>
    <property type="match status" value="1"/>
</dbReference>
<dbReference type="PANTHER" id="PTHR13887:SF14">
    <property type="entry name" value="DISULFIDE BOND FORMATION PROTEIN D"/>
    <property type="match status" value="1"/>
</dbReference>
<dbReference type="RefSeq" id="WP_055727084.1">
    <property type="nucleotide sequence ID" value="NZ_LMAR01000019.1"/>
</dbReference>
<dbReference type="GO" id="GO:0016491">
    <property type="term" value="F:oxidoreductase activity"/>
    <property type="evidence" value="ECO:0007669"/>
    <property type="project" value="UniProtKB-KW"/>
</dbReference>
<dbReference type="InterPro" id="IPR012336">
    <property type="entry name" value="Thioredoxin-like_fold"/>
</dbReference>
<gene>
    <name evidence="8" type="ORF">ARD30_09270</name>
</gene>
<keyword evidence="3" id="KW-0732">Signal</keyword>
<dbReference type="Gene3D" id="3.40.30.10">
    <property type="entry name" value="Glutaredoxin"/>
    <property type="match status" value="1"/>
</dbReference>
<evidence type="ECO:0000256" key="1">
    <source>
        <dbReference type="ARBA" id="ARBA00003565"/>
    </source>
</evidence>
<comment type="similarity">
    <text evidence="2">Belongs to the thioredoxin family. DsbA subfamily.</text>
</comment>
<dbReference type="Proteomes" id="UP000051562">
    <property type="component" value="Unassembled WGS sequence"/>
</dbReference>
<reference evidence="8 9" key="1">
    <citation type="submission" date="2015-10" db="EMBL/GenBank/DDBJ databases">
        <title>Draft genome of Bosea thiooxidans.</title>
        <authorList>
            <person name="Wang X."/>
        </authorList>
    </citation>
    <scope>NUCLEOTIDE SEQUENCE [LARGE SCALE GENOMIC DNA]</scope>
    <source>
        <strain evidence="8 9">CGMCC 9174</strain>
    </source>
</reference>
<comment type="function">
    <text evidence="1">May be required for disulfide bond formation in some proteins.</text>
</comment>
<name>A0A0Q3I9D8_9HYPH</name>
<evidence type="ECO:0000256" key="5">
    <source>
        <dbReference type="ARBA" id="ARBA00023157"/>
    </source>
</evidence>
<protein>
    <submittedName>
        <fullName evidence="8">Disulfide bond formation protein DsbA</fullName>
    </submittedName>
</protein>
<organism evidence="8 9">
    <name type="scientific">Bosea thiooxidans</name>
    <dbReference type="NCBI Taxonomy" id="53254"/>
    <lineage>
        <taxon>Bacteria</taxon>
        <taxon>Pseudomonadati</taxon>
        <taxon>Pseudomonadota</taxon>
        <taxon>Alphaproteobacteria</taxon>
        <taxon>Hyphomicrobiales</taxon>
        <taxon>Boseaceae</taxon>
        <taxon>Bosea</taxon>
    </lineage>
</organism>
<dbReference type="EMBL" id="LMAR01000019">
    <property type="protein sequence ID" value="KQK31615.1"/>
    <property type="molecule type" value="Genomic_DNA"/>
</dbReference>
<dbReference type="Pfam" id="PF13462">
    <property type="entry name" value="Thioredoxin_4"/>
    <property type="match status" value="1"/>
</dbReference>
<proteinExistence type="inferred from homology"/>
<keyword evidence="6" id="KW-0676">Redox-active center</keyword>
<dbReference type="PANTHER" id="PTHR13887">
    <property type="entry name" value="GLUTATHIONE S-TRANSFERASE KAPPA"/>
    <property type="match status" value="1"/>
</dbReference>
<dbReference type="InterPro" id="IPR013766">
    <property type="entry name" value="Thioredoxin_domain"/>
</dbReference>
<dbReference type="SUPFAM" id="SSF52833">
    <property type="entry name" value="Thioredoxin-like"/>
    <property type="match status" value="1"/>
</dbReference>
<evidence type="ECO:0000313" key="8">
    <source>
        <dbReference type="EMBL" id="KQK31615.1"/>
    </source>
</evidence>
<evidence type="ECO:0000256" key="3">
    <source>
        <dbReference type="ARBA" id="ARBA00022729"/>
    </source>
</evidence>
<dbReference type="AlphaFoldDB" id="A0A0Q3I9D8"/>
<keyword evidence="4" id="KW-0560">Oxidoreductase</keyword>
<evidence type="ECO:0000259" key="7">
    <source>
        <dbReference type="PROSITE" id="PS51352"/>
    </source>
</evidence>
<accession>A0A0Q3I9D8</accession>
<evidence type="ECO:0000313" key="9">
    <source>
        <dbReference type="Proteomes" id="UP000051562"/>
    </source>
</evidence>
<comment type="caution">
    <text evidence="8">The sequence shown here is derived from an EMBL/GenBank/DDBJ whole genome shotgun (WGS) entry which is preliminary data.</text>
</comment>
<evidence type="ECO:0000256" key="6">
    <source>
        <dbReference type="ARBA" id="ARBA00023284"/>
    </source>
</evidence>
<keyword evidence="5" id="KW-1015">Disulfide bond</keyword>
<feature type="domain" description="Thioredoxin" evidence="7">
    <location>
        <begin position="27"/>
        <end position="176"/>
    </location>
</feature>